<organism evidence="12">
    <name type="scientific">Pseudo-nitzschia australis</name>
    <dbReference type="NCBI Taxonomy" id="44445"/>
    <lineage>
        <taxon>Eukaryota</taxon>
        <taxon>Sar</taxon>
        <taxon>Stramenopiles</taxon>
        <taxon>Ochrophyta</taxon>
        <taxon>Bacillariophyta</taxon>
        <taxon>Bacillariophyceae</taxon>
        <taxon>Bacillariophycidae</taxon>
        <taxon>Bacillariales</taxon>
        <taxon>Bacillariaceae</taxon>
        <taxon>Pseudo-nitzschia</taxon>
    </lineage>
</organism>
<dbReference type="AlphaFoldDB" id="A0A7S4AJZ3"/>
<gene>
    <name evidence="12" type="ORF">PAUS00366_LOCUS11220</name>
</gene>
<dbReference type="SUPFAM" id="SSF52540">
    <property type="entry name" value="P-loop containing nucleoside triphosphate hydrolases"/>
    <property type="match status" value="1"/>
</dbReference>
<dbReference type="InterPro" id="IPR005225">
    <property type="entry name" value="Small_GTP-bd"/>
</dbReference>
<dbReference type="Gene3D" id="3.40.50.300">
    <property type="entry name" value="P-loop containing nucleotide triphosphate hydrolases"/>
    <property type="match status" value="1"/>
</dbReference>
<keyword evidence="9" id="KW-0131">Cell cycle</keyword>
<feature type="region of interest" description="Disordered" evidence="10">
    <location>
        <begin position="475"/>
        <end position="538"/>
    </location>
</feature>
<dbReference type="GO" id="GO:0051301">
    <property type="term" value="P:cell division"/>
    <property type="evidence" value="ECO:0007669"/>
    <property type="project" value="UniProtKB-KW"/>
</dbReference>
<dbReference type="HAMAP" id="MF_00321">
    <property type="entry name" value="GTPase_EngB"/>
    <property type="match status" value="1"/>
</dbReference>
<protein>
    <recommendedName>
        <fullName evidence="11">EngB-type G domain-containing protein</fullName>
    </recommendedName>
</protein>
<keyword evidence="7" id="KW-0342">GTP-binding</keyword>
<dbReference type="InterPro" id="IPR019987">
    <property type="entry name" value="GTP-bd_ribosome_bio_YsxC"/>
</dbReference>
<keyword evidence="4" id="KW-0479">Metal-binding</keyword>
<keyword evidence="6" id="KW-0460">Magnesium</keyword>
<evidence type="ECO:0000256" key="7">
    <source>
        <dbReference type="ARBA" id="ARBA00023134"/>
    </source>
</evidence>
<feature type="region of interest" description="Disordered" evidence="10">
    <location>
        <begin position="423"/>
        <end position="446"/>
    </location>
</feature>
<feature type="compositionally biased region" description="Acidic residues" evidence="10">
    <location>
        <begin position="487"/>
        <end position="513"/>
    </location>
</feature>
<sequence>MFCRKMQLVQLHVVVTISLLFLISVQCWLGVDSFVFRHAIKTKHPRRSCSSPSITSTSFITSATTSTHLCLAGQRRSTNNKNSNKPKKKKKKTFNNMVTKNKKTKTKNDSKSKSKRSAGGAVENPMASSTTTAPKKKSKRVAPPWQTLSNKDMKQNVEAEHNRRKIAQETGQHLSPNELKESQVSYRRSKSFLSPEDRALLAWKPFALNPNKQEVLFQGAFLNKQMPPRLGTPEVAFLGRSNVGKSSLLNRLVGKSDLARVGKTPGATASVNLYGIFDRGKKQTVLNNNVQKPLMGLIDLPGFGYAKLDKDTKQSVQDTAENYLAKRKELALGILLVDSRRTPTMDDKTVLAALFDMGLPLMVVATKVDKFSTQTQIDEALGVINRELGLPEGQPLCISAVTGTGIRDLWRIVMEACESHVGELKNKAESGGGQEQRESGDDEAQYYDENGDTEIAYSQGYDWIQGSVTYEADKGDYDYDKNYGYEDNGEDTGDFFDDYDDYDTNYSYDDEPGSEIPEKESMKSLRKRARDMEKRGEV</sequence>
<comment type="similarity">
    <text evidence="2">Belongs to the TRAFAC class TrmE-Era-EngA-EngB-Septin-like GTPase superfamily. EngB GTPase family.</text>
</comment>
<dbReference type="GO" id="GO:0005525">
    <property type="term" value="F:GTP binding"/>
    <property type="evidence" value="ECO:0007669"/>
    <property type="project" value="UniProtKB-KW"/>
</dbReference>
<dbReference type="PANTHER" id="PTHR11649:SF13">
    <property type="entry name" value="ENGB-TYPE G DOMAIN-CONTAINING PROTEIN"/>
    <property type="match status" value="1"/>
</dbReference>
<evidence type="ECO:0000256" key="8">
    <source>
        <dbReference type="ARBA" id="ARBA00023210"/>
    </source>
</evidence>
<feature type="compositionally biased region" description="Basic and acidic residues" evidence="10">
    <location>
        <begin position="475"/>
        <end position="484"/>
    </location>
</feature>
<dbReference type="NCBIfam" id="TIGR03598">
    <property type="entry name" value="GTPase_YsxC"/>
    <property type="match status" value="1"/>
</dbReference>
<dbReference type="InterPro" id="IPR030393">
    <property type="entry name" value="G_ENGB_dom"/>
</dbReference>
<evidence type="ECO:0000259" key="11">
    <source>
        <dbReference type="PROSITE" id="PS51706"/>
    </source>
</evidence>
<keyword evidence="5" id="KW-0547">Nucleotide-binding</keyword>
<feature type="domain" description="EngB-type G" evidence="11">
    <location>
        <begin position="231"/>
        <end position="419"/>
    </location>
</feature>
<evidence type="ECO:0000256" key="3">
    <source>
        <dbReference type="ARBA" id="ARBA00022618"/>
    </source>
</evidence>
<evidence type="ECO:0000256" key="5">
    <source>
        <dbReference type="ARBA" id="ARBA00022741"/>
    </source>
</evidence>
<dbReference type="EMBL" id="HBIX01015445">
    <property type="protein sequence ID" value="CAE0718466.1"/>
    <property type="molecule type" value="Transcribed_RNA"/>
</dbReference>
<feature type="compositionally biased region" description="Basic residues" evidence="10">
    <location>
        <begin position="84"/>
        <end position="93"/>
    </location>
</feature>
<dbReference type="PROSITE" id="PS51706">
    <property type="entry name" value="G_ENGB"/>
    <property type="match status" value="1"/>
</dbReference>
<dbReference type="PANTHER" id="PTHR11649">
    <property type="entry name" value="MSS1/TRME-RELATED GTP-BINDING PROTEIN"/>
    <property type="match status" value="1"/>
</dbReference>
<keyword evidence="3" id="KW-0132">Cell division</keyword>
<keyword evidence="8" id="KW-0717">Septation</keyword>
<evidence type="ECO:0000256" key="6">
    <source>
        <dbReference type="ARBA" id="ARBA00022842"/>
    </source>
</evidence>
<evidence type="ECO:0000256" key="1">
    <source>
        <dbReference type="ARBA" id="ARBA00001946"/>
    </source>
</evidence>
<dbReference type="InterPro" id="IPR006073">
    <property type="entry name" value="GTP-bd"/>
</dbReference>
<proteinExistence type="inferred from homology"/>
<evidence type="ECO:0000256" key="2">
    <source>
        <dbReference type="ARBA" id="ARBA00009638"/>
    </source>
</evidence>
<dbReference type="InterPro" id="IPR027417">
    <property type="entry name" value="P-loop_NTPase"/>
</dbReference>
<feature type="region of interest" description="Disordered" evidence="10">
    <location>
        <begin position="70"/>
        <end position="160"/>
    </location>
</feature>
<name>A0A7S4AJZ3_9STRA</name>
<comment type="cofactor">
    <cofactor evidence="1">
        <name>Mg(2+)</name>
        <dbReference type="ChEBI" id="CHEBI:18420"/>
    </cofactor>
</comment>
<dbReference type="NCBIfam" id="TIGR00231">
    <property type="entry name" value="small_GTP"/>
    <property type="match status" value="1"/>
</dbReference>
<evidence type="ECO:0000256" key="9">
    <source>
        <dbReference type="ARBA" id="ARBA00023306"/>
    </source>
</evidence>
<reference evidence="12" key="1">
    <citation type="submission" date="2021-01" db="EMBL/GenBank/DDBJ databases">
        <authorList>
            <person name="Corre E."/>
            <person name="Pelletier E."/>
            <person name="Niang G."/>
            <person name="Scheremetjew M."/>
            <person name="Finn R."/>
            <person name="Kale V."/>
            <person name="Holt S."/>
            <person name="Cochrane G."/>
            <person name="Meng A."/>
            <person name="Brown T."/>
            <person name="Cohen L."/>
        </authorList>
    </citation>
    <scope>NUCLEOTIDE SEQUENCE</scope>
    <source>
        <strain evidence="12">10249 10 AB</strain>
    </source>
</reference>
<dbReference type="Pfam" id="PF01926">
    <property type="entry name" value="MMR_HSR1"/>
    <property type="match status" value="1"/>
</dbReference>
<evidence type="ECO:0000256" key="10">
    <source>
        <dbReference type="SAM" id="MobiDB-lite"/>
    </source>
</evidence>
<feature type="compositionally biased region" description="Basic and acidic residues" evidence="10">
    <location>
        <begin position="151"/>
        <end position="160"/>
    </location>
</feature>
<evidence type="ECO:0000313" key="12">
    <source>
        <dbReference type="EMBL" id="CAE0718466.1"/>
    </source>
</evidence>
<dbReference type="CDD" id="cd01876">
    <property type="entry name" value="YihA_EngB"/>
    <property type="match status" value="1"/>
</dbReference>
<accession>A0A7S4AJZ3</accession>
<evidence type="ECO:0000256" key="4">
    <source>
        <dbReference type="ARBA" id="ARBA00022723"/>
    </source>
</evidence>
<dbReference type="GO" id="GO:0046872">
    <property type="term" value="F:metal ion binding"/>
    <property type="evidence" value="ECO:0007669"/>
    <property type="project" value="UniProtKB-KW"/>
</dbReference>